<dbReference type="GO" id="GO:0016020">
    <property type="term" value="C:membrane"/>
    <property type="evidence" value="ECO:0007669"/>
    <property type="project" value="UniProtKB-SubCell"/>
</dbReference>
<dbReference type="GO" id="GO:0098542">
    <property type="term" value="P:defense response to other organism"/>
    <property type="evidence" value="ECO:0007669"/>
    <property type="project" value="InterPro"/>
</dbReference>
<dbReference type="EnsemblPlants" id="Solyc05g013760.3.1">
    <property type="protein sequence ID" value="Solyc05g013760.3.1"/>
    <property type="gene ID" value="Solyc05g013760.3"/>
</dbReference>
<evidence type="ECO:0000313" key="6">
    <source>
        <dbReference type="Proteomes" id="UP000004994"/>
    </source>
</evidence>
<reference evidence="5" key="2">
    <citation type="submission" date="2019-01" db="UniProtKB">
        <authorList>
            <consortium name="EnsemblPlants"/>
        </authorList>
    </citation>
    <scope>IDENTIFICATION</scope>
    <source>
        <strain evidence="5">cv. Heinz 1706</strain>
    </source>
</reference>
<dbReference type="InterPro" id="IPR044839">
    <property type="entry name" value="NDR1-like"/>
</dbReference>
<keyword evidence="2 4" id="KW-0472">Membrane</keyword>
<organism evidence="5">
    <name type="scientific">Solanum lycopersicum</name>
    <name type="common">Tomato</name>
    <name type="synonym">Lycopersicon esculentum</name>
    <dbReference type="NCBI Taxonomy" id="4081"/>
    <lineage>
        <taxon>Eukaryota</taxon>
        <taxon>Viridiplantae</taxon>
        <taxon>Streptophyta</taxon>
        <taxon>Embryophyta</taxon>
        <taxon>Tracheophyta</taxon>
        <taxon>Spermatophyta</taxon>
        <taxon>Magnoliopsida</taxon>
        <taxon>eudicotyledons</taxon>
        <taxon>Gunneridae</taxon>
        <taxon>Pentapetalae</taxon>
        <taxon>asterids</taxon>
        <taxon>lamiids</taxon>
        <taxon>Solanales</taxon>
        <taxon>Solanaceae</taxon>
        <taxon>Solanoideae</taxon>
        <taxon>Solaneae</taxon>
        <taxon>Solanum</taxon>
        <taxon>Solanum subgen. Lycopersicon</taxon>
    </lineage>
</organism>
<keyword evidence="6" id="KW-1185">Reference proteome</keyword>
<keyword evidence="4" id="KW-1133">Transmembrane helix</keyword>
<dbReference type="InParanoid" id="A0A3Q7H933"/>
<evidence type="ECO:0000256" key="2">
    <source>
        <dbReference type="ARBA" id="ARBA00023136"/>
    </source>
</evidence>
<sequence length="356" mass="40436">TTIILLYLFSSFHLVFHIQILIIMSRQRETNPYFLPPHVPPLEQQHEPQHPPFSSQFPPSNAKNQTPHEPQHPPFSSQFPHSNAKNQTPHEPHSPGDSYFPSPTMPVSTRHSQPQLHSGPQPHSTGHNSHLPTPVPPPRQQQQHSGSRPHSQHHRHSSGLVRVPTRRKTRPFAWLVAGFCALFWVMVIVAGLAILIIYLVFRPRNPKFDITSATLNAAYLDMGYLLNADITILANFTNPNKKGRVDFHYAILDLYHGGHLLASSYMDPFSTMSHESRFQDVHLVSSQVRLSLEQSQQLKKEVDNGRVKFEVKGLFRARSNLGSFLQYSYWLYAQCTIVVTSPPTGVLIGRKCTTKR</sequence>
<gene>
    <name evidence="5" type="primary">LOC101248577</name>
</gene>
<feature type="compositionally biased region" description="Polar residues" evidence="3">
    <location>
        <begin position="105"/>
        <end position="131"/>
    </location>
</feature>
<name>A0A3Q7H933_SOLLC</name>
<evidence type="ECO:0000313" key="5">
    <source>
        <dbReference type="EnsemblPlants" id="Solyc05g013760.3.1"/>
    </source>
</evidence>
<feature type="compositionally biased region" description="Polar residues" evidence="3">
    <location>
        <begin position="61"/>
        <end position="87"/>
    </location>
</feature>
<dbReference type="AlphaFoldDB" id="A0A3Q7H933"/>
<dbReference type="STRING" id="4081.A0A3Q7H933"/>
<evidence type="ECO:0000256" key="4">
    <source>
        <dbReference type="SAM" id="Phobius"/>
    </source>
</evidence>
<feature type="region of interest" description="Disordered" evidence="3">
    <location>
        <begin position="35"/>
        <end position="163"/>
    </location>
</feature>
<dbReference type="Proteomes" id="UP000004994">
    <property type="component" value="Chromosome 5"/>
</dbReference>
<dbReference type="PaxDb" id="4081-Solyc05g013760.2.1"/>
<reference evidence="5" key="1">
    <citation type="journal article" date="2012" name="Nature">
        <title>The tomato genome sequence provides insights into fleshy fruit evolution.</title>
        <authorList>
            <consortium name="Tomato Genome Consortium"/>
        </authorList>
    </citation>
    <scope>NUCLEOTIDE SEQUENCE [LARGE SCALE GENOMIC DNA]</scope>
    <source>
        <strain evidence="5">cv. Heinz 1706</strain>
    </source>
</reference>
<evidence type="ECO:0000256" key="1">
    <source>
        <dbReference type="ARBA" id="ARBA00004370"/>
    </source>
</evidence>
<dbReference type="OMA" id="VEFNYIT"/>
<protein>
    <recommendedName>
        <fullName evidence="7">Late embryogenesis abundant protein LEA-2 subgroup domain-containing protein</fullName>
    </recommendedName>
</protein>
<evidence type="ECO:0000256" key="3">
    <source>
        <dbReference type="SAM" id="MobiDB-lite"/>
    </source>
</evidence>
<proteinExistence type="predicted"/>
<dbReference type="PANTHER" id="PTHR31234">
    <property type="entry name" value="LATE EMBRYOGENESIS ABUNDANT (LEA) HYDROXYPROLINE-RICH GLYCOPROTEIN FAMILY"/>
    <property type="match status" value="1"/>
</dbReference>
<comment type="subcellular location">
    <subcellularLocation>
        <location evidence="1">Membrane</location>
    </subcellularLocation>
</comment>
<feature type="transmembrane region" description="Helical" evidence="4">
    <location>
        <begin position="6"/>
        <end position="24"/>
    </location>
</feature>
<accession>A0A3Q7H933</accession>
<dbReference type="PANTHER" id="PTHR31234:SF42">
    <property type="entry name" value="LATE EMBRYOGENESIS ABUNDANT (LEA) HYDROXYPROLINE-RICH GLYCOPROTEIN FAMILY"/>
    <property type="match status" value="1"/>
</dbReference>
<evidence type="ECO:0008006" key="7">
    <source>
        <dbReference type="Google" id="ProtNLM"/>
    </source>
</evidence>
<keyword evidence="4" id="KW-0812">Transmembrane</keyword>
<feature type="compositionally biased region" description="Low complexity" evidence="3">
    <location>
        <begin position="140"/>
        <end position="149"/>
    </location>
</feature>
<dbReference type="Gramene" id="Solyc05g013760.3.1">
    <property type="protein sequence ID" value="Solyc05g013760.3.1"/>
    <property type="gene ID" value="Solyc05g013760.3"/>
</dbReference>
<feature type="transmembrane region" description="Helical" evidence="4">
    <location>
        <begin position="172"/>
        <end position="201"/>
    </location>
</feature>
<dbReference type="FunCoup" id="A0A3Q7H933">
    <property type="interactions" value="750"/>
</dbReference>